<dbReference type="InterPro" id="IPR050951">
    <property type="entry name" value="Retrovirus_Pol_polyprotein"/>
</dbReference>
<dbReference type="Proteomes" id="UP000037035">
    <property type="component" value="Unassembled WGS sequence"/>
</dbReference>
<dbReference type="InterPro" id="IPR043128">
    <property type="entry name" value="Rev_trsase/Diguanyl_cyclase"/>
</dbReference>
<evidence type="ECO:0000256" key="1">
    <source>
        <dbReference type="SAM" id="Phobius"/>
    </source>
</evidence>
<dbReference type="PANTHER" id="PTHR37984">
    <property type="entry name" value="PROTEIN CBG26694"/>
    <property type="match status" value="1"/>
</dbReference>
<evidence type="ECO:0000313" key="2">
    <source>
        <dbReference type="EMBL" id="KNZ54971.1"/>
    </source>
</evidence>
<feature type="transmembrane region" description="Helical" evidence="1">
    <location>
        <begin position="160"/>
        <end position="183"/>
    </location>
</feature>
<accession>A0A0L6V2J3</accession>
<organism evidence="2 3">
    <name type="scientific">Puccinia sorghi</name>
    <dbReference type="NCBI Taxonomy" id="27349"/>
    <lineage>
        <taxon>Eukaryota</taxon>
        <taxon>Fungi</taxon>
        <taxon>Dikarya</taxon>
        <taxon>Basidiomycota</taxon>
        <taxon>Pucciniomycotina</taxon>
        <taxon>Pucciniomycetes</taxon>
        <taxon>Pucciniales</taxon>
        <taxon>Pucciniaceae</taxon>
        <taxon>Puccinia</taxon>
    </lineage>
</organism>
<dbReference type="InterPro" id="IPR043502">
    <property type="entry name" value="DNA/RNA_pol_sf"/>
</dbReference>
<dbReference type="OrthoDB" id="2286242at2759"/>
<evidence type="ECO:0000313" key="3">
    <source>
        <dbReference type="Proteomes" id="UP000037035"/>
    </source>
</evidence>
<dbReference type="VEuPathDB" id="FungiDB:VP01_2803g2"/>
<keyword evidence="1" id="KW-1133">Transmembrane helix</keyword>
<reference evidence="2 3" key="1">
    <citation type="submission" date="2015-08" db="EMBL/GenBank/DDBJ databases">
        <title>Next Generation Sequencing and Analysis of the Genome of Puccinia sorghi L Schw, the Causal Agent of Maize Common Rust.</title>
        <authorList>
            <person name="Rochi L."/>
            <person name="Burguener G."/>
            <person name="Darino M."/>
            <person name="Turjanski A."/>
            <person name="Kreff E."/>
            <person name="Dieguez M.J."/>
            <person name="Sacco F."/>
        </authorList>
    </citation>
    <scope>NUCLEOTIDE SEQUENCE [LARGE SCALE GENOMIC DNA]</scope>
    <source>
        <strain evidence="2 3">RO10H11247</strain>
    </source>
</reference>
<dbReference type="EMBL" id="LAVV01007728">
    <property type="protein sequence ID" value="KNZ54971.1"/>
    <property type="molecule type" value="Genomic_DNA"/>
</dbReference>
<name>A0A0L6V2J3_9BASI</name>
<protein>
    <submittedName>
        <fullName evidence="2">Uncharacterized protein</fullName>
    </submittedName>
</protein>
<keyword evidence="3" id="KW-1185">Reference proteome</keyword>
<keyword evidence="1" id="KW-0812">Transmembrane</keyword>
<dbReference type="SUPFAM" id="SSF56672">
    <property type="entry name" value="DNA/RNA polymerases"/>
    <property type="match status" value="1"/>
</dbReference>
<dbReference type="PANTHER" id="PTHR37984:SF5">
    <property type="entry name" value="PROTEIN NYNRIN-LIKE"/>
    <property type="match status" value="1"/>
</dbReference>
<dbReference type="Gene3D" id="3.30.70.270">
    <property type="match status" value="1"/>
</dbReference>
<dbReference type="AlphaFoldDB" id="A0A0L6V2J3"/>
<proteinExistence type="predicted"/>
<keyword evidence="1" id="KW-0472">Membrane</keyword>
<gene>
    <name evidence="2" type="ORF">VP01_2803g2</name>
</gene>
<sequence>KECLPCSSYVSFTNALPWSNSFFEAQSLRSLQLALNFQSLCSGTSQRYSFILQKLQQTYSACLRSFKTPSRKQFELWSTQTASAWIRLNAKHFWISQPTCVKTLHGFLGYANFYQKFIKNYSKTIVYFTSLLQKDTLFFFTEQASKEFKALKNSFTTAPVLAHFIGGILCSILLQTSSILWLLNLEIYKIKNSIKLLITRNFWKFPKFITCRQAQWAEFFSEFHFTITS</sequence>
<feature type="non-terminal residue" evidence="2">
    <location>
        <position position="1"/>
    </location>
</feature>
<comment type="caution">
    <text evidence="2">The sequence shown here is derived from an EMBL/GenBank/DDBJ whole genome shotgun (WGS) entry which is preliminary data.</text>
</comment>